<dbReference type="NCBIfam" id="TIGR01280">
    <property type="entry name" value="xseB"/>
    <property type="match status" value="1"/>
</dbReference>
<dbReference type="SUPFAM" id="SSF116842">
    <property type="entry name" value="XseB-like"/>
    <property type="match status" value="1"/>
</dbReference>
<evidence type="ECO:0000256" key="1">
    <source>
        <dbReference type="ARBA" id="ARBA00009998"/>
    </source>
</evidence>
<comment type="subcellular location">
    <subcellularLocation>
        <location evidence="6">Cytoplasm</location>
    </subcellularLocation>
</comment>
<dbReference type="PANTHER" id="PTHR34137">
    <property type="entry name" value="EXODEOXYRIBONUCLEASE 7 SMALL SUBUNIT"/>
    <property type="match status" value="1"/>
</dbReference>
<sequence length="93" mass="9939">MTLPPPEPKSLAMTDSAALADLSFEDALKQLETIVRQLESGEVPLDESISLYAKGDALKRLCEERLNAAKARIEKISLGADGAPRGTEPFNAG</sequence>
<dbReference type="Gene3D" id="1.10.287.1040">
    <property type="entry name" value="Exonuclease VII, small subunit"/>
    <property type="match status" value="1"/>
</dbReference>
<proteinExistence type="inferred from homology"/>
<keyword evidence="8" id="KW-1185">Reference proteome</keyword>
<dbReference type="InterPro" id="IPR037004">
    <property type="entry name" value="Exonuc_VII_ssu_sf"/>
</dbReference>
<dbReference type="GO" id="GO:0005829">
    <property type="term" value="C:cytosol"/>
    <property type="evidence" value="ECO:0007669"/>
    <property type="project" value="TreeGrafter"/>
</dbReference>
<comment type="catalytic activity">
    <reaction evidence="6">
        <text>Exonucleolytic cleavage in either 5'- to 3'- or 3'- to 5'-direction to yield nucleoside 5'-phosphates.</text>
        <dbReference type="EC" id="3.1.11.6"/>
    </reaction>
</comment>
<dbReference type="HAMAP" id="MF_00337">
    <property type="entry name" value="Exonuc_7_S"/>
    <property type="match status" value="1"/>
</dbReference>
<dbReference type="PANTHER" id="PTHR34137:SF1">
    <property type="entry name" value="EXODEOXYRIBONUCLEASE 7 SMALL SUBUNIT"/>
    <property type="match status" value="1"/>
</dbReference>
<dbReference type="AlphaFoldDB" id="A0A1T4ZXB0"/>
<comment type="function">
    <text evidence="6">Bidirectionally degrades single-stranded DNA into large acid-insoluble oligonucleotides, which are then degraded further into small acid-soluble oligonucleotides.</text>
</comment>
<keyword evidence="3 6" id="KW-0540">Nuclease</keyword>
<keyword evidence="4 6" id="KW-0378">Hydrolase</keyword>
<organism evidence="7 8">
    <name type="scientific">Rhizorhabdus histidinilytica</name>
    <dbReference type="NCBI Taxonomy" id="439228"/>
    <lineage>
        <taxon>Bacteria</taxon>
        <taxon>Pseudomonadati</taxon>
        <taxon>Pseudomonadota</taxon>
        <taxon>Alphaproteobacteria</taxon>
        <taxon>Sphingomonadales</taxon>
        <taxon>Sphingomonadaceae</taxon>
        <taxon>Rhizorhabdus</taxon>
    </lineage>
</organism>
<protein>
    <recommendedName>
        <fullName evidence="6">Exodeoxyribonuclease 7 small subunit</fullName>
        <ecNumber evidence="6">3.1.11.6</ecNumber>
    </recommendedName>
    <alternativeName>
        <fullName evidence="6">Exodeoxyribonuclease VII small subunit</fullName>
        <shortName evidence="6">Exonuclease VII small subunit</shortName>
    </alternativeName>
</protein>
<dbReference type="NCBIfam" id="NF002139">
    <property type="entry name" value="PRK00977.1-3"/>
    <property type="match status" value="1"/>
</dbReference>
<keyword evidence="2 6" id="KW-0963">Cytoplasm</keyword>
<evidence type="ECO:0000313" key="7">
    <source>
        <dbReference type="EMBL" id="SKB27129.1"/>
    </source>
</evidence>
<evidence type="ECO:0000256" key="3">
    <source>
        <dbReference type="ARBA" id="ARBA00022722"/>
    </source>
</evidence>
<evidence type="ECO:0000256" key="5">
    <source>
        <dbReference type="ARBA" id="ARBA00022839"/>
    </source>
</evidence>
<evidence type="ECO:0000313" key="8">
    <source>
        <dbReference type="Proteomes" id="UP000189818"/>
    </source>
</evidence>
<dbReference type="GO" id="GO:0006308">
    <property type="term" value="P:DNA catabolic process"/>
    <property type="evidence" value="ECO:0007669"/>
    <property type="project" value="UniProtKB-UniRule"/>
</dbReference>
<dbReference type="InterPro" id="IPR003761">
    <property type="entry name" value="Exonuc_VII_S"/>
</dbReference>
<gene>
    <name evidence="6" type="primary">xseB</name>
    <name evidence="7" type="ORF">SAMN06295920_101318</name>
</gene>
<comment type="subunit">
    <text evidence="6">Heterooligomer composed of large and small subunits.</text>
</comment>
<dbReference type="GO" id="GO:0009318">
    <property type="term" value="C:exodeoxyribonuclease VII complex"/>
    <property type="evidence" value="ECO:0007669"/>
    <property type="project" value="UniProtKB-UniRule"/>
</dbReference>
<dbReference type="STRING" id="439228.SAMN06295920_101318"/>
<accession>A0A1T4ZXB0</accession>
<evidence type="ECO:0000256" key="6">
    <source>
        <dbReference type="HAMAP-Rule" id="MF_00337"/>
    </source>
</evidence>
<name>A0A1T4ZXB0_9SPHN</name>
<dbReference type="EMBL" id="FUYM01000001">
    <property type="protein sequence ID" value="SKB27129.1"/>
    <property type="molecule type" value="Genomic_DNA"/>
</dbReference>
<comment type="similarity">
    <text evidence="1 6">Belongs to the XseB family.</text>
</comment>
<dbReference type="Pfam" id="PF02609">
    <property type="entry name" value="Exonuc_VII_S"/>
    <property type="match status" value="1"/>
</dbReference>
<reference evidence="8" key="1">
    <citation type="submission" date="2017-02" db="EMBL/GenBank/DDBJ databases">
        <authorList>
            <person name="Varghese N."/>
            <person name="Submissions S."/>
        </authorList>
    </citation>
    <scope>NUCLEOTIDE SEQUENCE [LARGE SCALE GENOMIC DNA]</scope>
    <source>
        <strain evidence="8">UM2</strain>
    </source>
</reference>
<evidence type="ECO:0000256" key="2">
    <source>
        <dbReference type="ARBA" id="ARBA00022490"/>
    </source>
</evidence>
<keyword evidence="5 6" id="KW-0269">Exonuclease</keyword>
<evidence type="ECO:0000256" key="4">
    <source>
        <dbReference type="ARBA" id="ARBA00022801"/>
    </source>
</evidence>
<dbReference type="Proteomes" id="UP000189818">
    <property type="component" value="Unassembled WGS sequence"/>
</dbReference>
<dbReference type="EC" id="3.1.11.6" evidence="6"/>
<dbReference type="GO" id="GO:0008855">
    <property type="term" value="F:exodeoxyribonuclease VII activity"/>
    <property type="evidence" value="ECO:0007669"/>
    <property type="project" value="UniProtKB-UniRule"/>
</dbReference>